<accession>A0A4R4RT22</accession>
<organism evidence="3 4">
    <name type="scientific">Jiangella ureilytica</name>
    <dbReference type="NCBI Taxonomy" id="2530374"/>
    <lineage>
        <taxon>Bacteria</taxon>
        <taxon>Bacillati</taxon>
        <taxon>Actinomycetota</taxon>
        <taxon>Actinomycetes</taxon>
        <taxon>Jiangellales</taxon>
        <taxon>Jiangellaceae</taxon>
        <taxon>Jiangella</taxon>
    </lineage>
</organism>
<dbReference type="EMBL" id="SMKL01000013">
    <property type="protein sequence ID" value="TDC52784.1"/>
    <property type="molecule type" value="Genomic_DNA"/>
</dbReference>
<sequence>MSWADSTSCPSPTPEPMHVTEGGVSMEGRELPAGCSPSAYEAGTRFRPATFASRFELLNRLDPHFASVWLNYTGGLLERPHLDVRTRLLILVGQHTMLKDGPALRDTMEAVVAAGVDLKEALEVVFQCWLYAGDSTMGQAVEIFVDVVSRAGRLSEVEARGLPHDVATRDRDLEAERETWSPDDRDDPRLPGLLERYGWHAPSAGLRLRPGNHINVLSTFDALDRGFAKLWVDKSYGAMYVRDVLDGKTRLLCMVGDCLAIAESHNASRHMRGALRQGATAAEVFEVIVQSFAVIGSPTLAGLAIDDFVLVLDGEGRLAELVGEEQEAMVRKVVNARRARRGGVTETTAADGQVT</sequence>
<keyword evidence="4" id="KW-1185">Reference proteome</keyword>
<comment type="caution">
    <text evidence="3">The sequence shown here is derived from an EMBL/GenBank/DDBJ whole genome shotgun (WGS) entry which is preliminary data.</text>
</comment>
<protein>
    <recommendedName>
        <fullName evidence="2">Carboxymuconolactone decarboxylase-like domain-containing protein</fullName>
    </recommendedName>
</protein>
<feature type="domain" description="Carboxymuconolactone decarboxylase-like" evidence="2">
    <location>
        <begin position="227"/>
        <end position="300"/>
    </location>
</feature>
<dbReference type="Proteomes" id="UP000295621">
    <property type="component" value="Unassembled WGS sequence"/>
</dbReference>
<feature type="compositionally biased region" description="Polar residues" evidence="1">
    <location>
        <begin position="1"/>
        <end position="10"/>
    </location>
</feature>
<evidence type="ECO:0000256" key="1">
    <source>
        <dbReference type="SAM" id="MobiDB-lite"/>
    </source>
</evidence>
<dbReference type="PANTHER" id="PTHR33570:SF2">
    <property type="entry name" value="CARBOXYMUCONOLACTONE DECARBOXYLASE-LIKE DOMAIN-CONTAINING PROTEIN"/>
    <property type="match status" value="1"/>
</dbReference>
<proteinExistence type="predicted"/>
<dbReference type="SUPFAM" id="SSF69118">
    <property type="entry name" value="AhpD-like"/>
    <property type="match status" value="2"/>
</dbReference>
<evidence type="ECO:0000259" key="2">
    <source>
        <dbReference type="Pfam" id="PF02627"/>
    </source>
</evidence>
<reference evidence="3 4" key="1">
    <citation type="submission" date="2019-02" db="EMBL/GenBank/DDBJ databases">
        <title>Draft genome sequences of novel Actinobacteria.</title>
        <authorList>
            <person name="Sahin N."/>
            <person name="Ay H."/>
            <person name="Saygin H."/>
        </authorList>
    </citation>
    <scope>NUCLEOTIDE SEQUENCE [LARGE SCALE GENOMIC DNA]</scope>
    <source>
        <strain evidence="3 4">KC603</strain>
    </source>
</reference>
<dbReference type="Pfam" id="PF02627">
    <property type="entry name" value="CMD"/>
    <property type="match status" value="1"/>
</dbReference>
<dbReference type="OrthoDB" id="9802489at2"/>
<dbReference type="InterPro" id="IPR052512">
    <property type="entry name" value="4CMD/NDH-1_regulator"/>
</dbReference>
<gene>
    <name evidence="3" type="ORF">E1212_07995</name>
</gene>
<evidence type="ECO:0000313" key="4">
    <source>
        <dbReference type="Proteomes" id="UP000295621"/>
    </source>
</evidence>
<dbReference type="InterPro" id="IPR029032">
    <property type="entry name" value="AhpD-like"/>
</dbReference>
<name>A0A4R4RT22_9ACTN</name>
<dbReference type="InterPro" id="IPR003779">
    <property type="entry name" value="CMD-like"/>
</dbReference>
<dbReference type="Gene3D" id="1.20.1290.10">
    <property type="entry name" value="AhpD-like"/>
    <property type="match status" value="2"/>
</dbReference>
<feature type="region of interest" description="Disordered" evidence="1">
    <location>
        <begin position="1"/>
        <end position="22"/>
    </location>
</feature>
<dbReference type="AlphaFoldDB" id="A0A4R4RT22"/>
<dbReference type="GO" id="GO:0051920">
    <property type="term" value="F:peroxiredoxin activity"/>
    <property type="evidence" value="ECO:0007669"/>
    <property type="project" value="InterPro"/>
</dbReference>
<dbReference type="PANTHER" id="PTHR33570">
    <property type="entry name" value="4-CARBOXYMUCONOLACTONE DECARBOXYLASE FAMILY PROTEIN"/>
    <property type="match status" value="1"/>
</dbReference>
<evidence type="ECO:0000313" key="3">
    <source>
        <dbReference type="EMBL" id="TDC52784.1"/>
    </source>
</evidence>